<proteinExistence type="predicted"/>
<sequence length="78" mass="8802">MHPVNPVAQAKKVANRPRGPTSTKSASKVFHGWPDIEGLDFRCPKVRSLCSGREEAKKFESKFSLITHSSIREREKHS</sequence>
<dbReference type="Proteomes" id="UP000095287">
    <property type="component" value="Unplaced"/>
</dbReference>
<evidence type="ECO:0000256" key="1">
    <source>
        <dbReference type="SAM" id="MobiDB-lite"/>
    </source>
</evidence>
<accession>A0A1I7ZNQ1</accession>
<organism evidence="2 3">
    <name type="scientific">Steinernema glaseri</name>
    <dbReference type="NCBI Taxonomy" id="37863"/>
    <lineage>
        <taxon>Eukaryota</taxon>
        <taxon>Metazoa</taxon>
        <taxon>Ecdysozoa</taxon>
        <taxon>Nematoda</taxon>
        <taxon>Chromadorea</taxon>
        <taxon>Rhabditida</taxon>
        <taxon>Tylenchina</taxon>
        <taxon>Panagrolaimomorpha</taxon>
        <taxon>Strongyloidoidea</taxon>
        <taxon>Steinernematidae</taxon>
        <taxon>Steinernema</taxon>
    </lineage>
</organism>
<dbReference type="AlphaFoldDB" id="A0A1I7ZNQ1"/>
<reference evidence="3" key="1">
    <citation type="submission" date="2016-11" db="UniProtKB">
        <authorList>
            <consortium name="WormBaseParasite"/>
        </authorList>
    </citation>
    <scope>IDENTIFICATION</scope>
</reference>
<evidence type="ECO:0000313" key="3">
    <source>
        <dbReference type="WBParaSite" id="L893_g283.t1"/>
    </source>
</evidence>
<dbReference type="WBParaSite" id="L893_g283.t1">
    <property type="protein sequence ID" value="L893_g283.t1"/>
    <property type="gene ID" value="L893_g283"/>
</dbReference>
<feature type="region of interest" description="Disordered" evidence="1">
    <location>
        <begin position="1"/>
        <end position="29"/>
    </location>
</feature>
<protein>
    <submittedName>
        <fullName evidence="3">Uncharacterized protein</fullName>
    </submittedName>
</protein>
<evidence type="ECO:0000313" key="2">
    <source>
        <dbReference type="Proteomes" id="UP000095287"/>
    </source>
</evidence>
<name>A0A1I7ZNQ1_9BILA</name>
<keyword evidence="2" id="KW-1185">Reference proteome</keyword>